<dbReference type="GO" id="GO:0030272">
    <property type="term" value="F:5-formyltetrahydrofolate cyclo-ligase activity"/>
    <property type="evidence" value="ECO:0007669"/>
    <property type="project" value="UniProtKB-EC"/>
</dbReference>
<evidence type="ECO:0000313" key="7">
    <source>
        <dbReference type="Proteomes" id="UP000030408"/>
    </source>
</evidence>
<evidence type="ECO:0000313" key="6">
    <source>
        <dbReference type="EMBL" id="KGR74603.1"/>
    </source>
</evidence>
<dbReference type="OrthoDB" id="9801938at2"/>
<dbReference type="Gene3D" id="3.40.50.10420">
    <property type="entry name" value="NagB/RpiA/CoA transferase-like"/>
    <property type="match status" value="1"/>
</dbReference>
<feature type="binding site" evidence="4">
    <location>
        <position position="54"/>
    </location>
    <ligand>
        <name>substrate</name>
    </ligand>
</feature>
<dbReference type="GO" id="GO:0035999">
    <property type="term" value="P:tetrahydrofolate interconversion"/>
    <property type="evidence" value="ECO:0007669"/>
    <property type="project" value="TreeGrafter"/>
</dbReference>
<comment type="catalytic activity">
    <reaction evidence="5">
        <text>(6S)-5-formyl-5,6,7,8-tetrahydrofolate + ATP = (6R)-5,10-methenyltetrahydrofolate + ADP + phosphate</text>
        <dbReference type="Rhea" id="RHEA:10488"/>
        <dbReference type="ChEBI" id="CHEBI:30616"/>
        <dbReference type="ChEBI" id="CHEBI:43474"/>
        <dbReference type="ChEBI" id="CHEBI:57455"/>
        <dbReference type="ChEBI" id="CHEBI:57457"/>
        <dbReference type="ChEBI" id="CHEBI:456216"/>
        <dbReference type="EC" id="6.3.3.2"/>
    </reaction>
</comment>
<keyword evidence="5" id="KW-0479">Metal-binding</keyword>
<dbReference type="GO" id="GO:0009396">
    <property type="term" value="P:folic acid-containing compound biosynthetic process"/>
    <property type="evidence" value="ECO:0007669"/>
    <property type="project" value="TreeGrafter"/>
</dbReference>
<keyword evidence="2 4" id="KW-0547">Nucleotide-binding</keyword>
<evidence type="ECO:0000256" key="4">
    <source>
        <dbReference type="PIRSR" id="PIRSR006806-1"/>
    </source>
</evidence>
<evidence type="ECO:0000256" key="2">
    <source>
        <dbReference type="ARBA" id="ARBA00022741"/>
    </source>
</evidence>
<evidence type="ECO:0000256" key="3">
    <source>
        <dbReference type="ARBA" id="ARBA00022840"/>
    </source>
</evidence>
<feature type="binding site" evidence="4">
    <location>
        <begin position="133"/>
        <end position="141"/>
    </location>
    <ligand>
        <name>ATP</name>
        <dbReference type="ChEBI" id="CHEBI:30616"/>
    </ligand>
</feature>
<accession>A0A0A3HW76</accession>
<keyword evidence="5" id="KW-0460">Magnesium</keyword>
<feature type="binding site" evidence="4">
    <location>
        <begin position="3"/>
        <end position="7"/>
    </location>
    <ligand>
        <name>ATP</name>
        <dbReference type="ChEBI" id="CHEBI:30616"/>
    </ligand>
</feature>
<comment type="caution">
    <text evidence="6">The sequence shown here is derived from an EMBL/GenBank/DDBJ whole genome shotgun (WGS) entry which is preliminary data.</text>
</comment>
<comment type="similarity">
    <text evidence="1 5">Belongs to the 5-formyltetrahydrofolate cyclo-ligase family.</text>
</comment>
<dbReference type="Proteomes" id="UP000030408">
    <property type="component" value="Unassembled WGS sequence"/>
</dbReference>
<dbReference type="InterPro" id="IPR037171">
    <property type="entry name" value="NagB/RpiA_transferase-like"/>
</dbReference>
<dbReference type="PANTHER" id="PTHR23407:SF1">
    <property type="entry name" value="5-FORMYLTETRAHYDROFOLATE CYCLO-LIGASE"/>
    <property type="match status" value="1"/>
</dbReference>
<evidence type="ECO:0000256" key="1">
    <source>
        <dbReference type="ARBA" id="ARBA00010638"/>
    </source>
</evidence>
<dbReference type="PIRSF" id="PIRSF006806">
    <property type="entry name" value="FTHF_cligase"/>
    <property type="match status" value="1"/>
</dbReference>
<dbReference type="InterPro" id="IPR024185">
    <property type="entry name" value="FTHF_cligase-like_sf"/>
</dbReference>
<feature type="binding site" evidence="4">
    <location>
        <position position="49"/>
    </location>
    <ligand>
        <name>substrate</name>
    </ligand>
</feature>
<dbReference type="NCBIfam" id="TIGR02727">
    <property type="entry name" value="MTHFS_bact"/>
    <property type="match status" value="1"/>
</dbReference>
<dbReference type="PANTHER" id="PTHR23407">
    <property type="entry name" value="ATPASE INHIBITOR/5-FORMYLTETRAHYDROFOLATE CYCLO-LIGASE"/>
    <property type="match status" value="1"/>
</dbReference>
<keyword evidence="3 4" id="KW-0067">ATP-binding</keyword>
<dbReference type="Pfam" id="PF01812">
    <property type="entry name" value="5-FTHF_cyc-lig"/>
    <property type="match status" value="1"/>
</dbReference>
<comment type="cofactor">
    <cofactor evidence="5">
        <name>Mg(2+)</name>
        <dbReference type="ChEBI" id="CHEBI:18420"/>
    </cofactor>
</comment>
<dbReference type="GO" id="GO:0005524">
    <property type="term" value="F:ATP binding"/>
    <property type="evidence" value="ECO:0007669"/>
    <property type="project" value="UniProtKB-KW"/>
</dbReference>
<dbReference type="EMBL" id="JPVO01000054">
    <property type="protein sequence ID" value="KGR74603.1"/>
    <property type="molecule type" value="Genomic_DNA"/>
</dbReference>
<evidence type="ECO:0000256" key="5">
    <source>
        <dbReference type="RuleBase" id="RU361279"/>
    </source>
</evidence>
<dbReference type="RefSeq" id="WP_036201953.1">
    <property type="nucleotide sequence ID" value="NZ_AVCY01000002.1"/>
</dbReference>
<sequence>MDKKLLRNQVRSSLREMAPQQFKLSSLHIKENLLKEPSLMEGKTIAITISNKQEVDTKEIIESLWHLKKKVVVPKCNSVDRSMEFYEINHFNQLENVYMDLLEPNPQCTELVPREHVDCIIVPGIVFDKKGYRIGYGGGYYDRYLAQFKGMRISLAFNIQIRNSVPVEEFDIPVDLIITETDRIDCMKNRREFDL</sequence>
<protein>
    <recommendedName>
        <fullName evidence="5">5-formyltetrahydrofolate cyclo-ligase</fullName>
        <ecNumber evidence="5">6.3.3.2</ecNumber>
    </recommendedName>
</protein>
<keyword evidence="7" id="KW-1185">Reference proteome</keyword>
<dbReference type="eggNOG" id="COG0212">
    <property type="taxonomic scope" value="Bacteria"/>
</dbReference>
<dbReference type="AlphaFoldDB" id="A0A0A3HW76"/>
<name>A0A0A3HW76_9BACL</name>
<gene>
    <name evidence="6" type="ORF">CD33_16050</name>
</gene>
<dbReference type="EC" id="6.3.3.2" evidence="5"/>
<dbReference type="GO" id="GO:0046872">
    <property type="term" value="F:metal ion binding"/>
    <property type="evidence" value="ECO:0007669"/>
    <property type="project" value="UniProtKB-KW"/>
</dbReference>
<dbReference type="STRING" id="1384057.CD33_16050"/>
<organism evidence="6 7">
    <name type="scientific">Ureibacillus sinduriensis BLB-1 = JCM 15800</name>
    <dbReference type="NCBI Taxonomy" id="1384057"/>
    <lineage>
        <taxon>Bacteria</taxon>
        <taxon>Bacillati</taxon>
        <taxon>Bacillota</taxon>
        <taxon>Bacilli</taxon>
        <taxon>Bacillales</taxon>
        <taxon>Caryophanaceae</taxon>
        <taxon>Ureibacillus</taxon>
    </lineage>
</organism>
<proteinExistence type="inferred from homology"/>
<dbReference type="InterPro" id="IPR002698">
    <property type="entry name" value="FTHF_cligase"/>
</dbReference>
<reference evidence="6 7" key="1">
    <citation type="submission" date="2014-02" db="EMBL/GenBank/DDBJ databases">
        <title>Draft genome sequence of Lysinibacillus sinduriensis JCM 15800.</title>
        <authorList>
            <person name="Zhang F."/>
            <person name="Wang G."/>
            <person name="Zhang L."/>
        </authorList>
    </citation>
    <scope>NUCLEOTIDE SEQUENCE [LARGE SCALE GENOMIC DNA]</scope>
    <source>
        <strain evidence="6 7">JCM 15800</strain>
    </source>
</reference>
<dbReference type="SUPFAM" id="SSF100950">
    <property type="entry name" value="NagB/RpiA/CoA transferase-like"/>
    <property type="match status" value="1"/>
</dbReference>